<keyword evidence="3" id="KW-1185">Reference proteome</keyword>
<dbReference type="Proteomes" id="UP001642360">
    <property type="component" value="Unassembled WGS sequence"/>
</dbReference>
<feature type="region of interest" description="Disordered" evidence="1">
    <location>
        <begin position="26"/>
        <end position="55"/>
    </location>
</feature>
<gene>
    <name evidence="2" type="ORF">ILEXP_LOCUS3326</name>
</gene>
<name>A0ABC8QUD0_9AQUA</name>
<comment type="caution">
    <text evidence="2">The sequence shown here is derived from an EMBL/GenBank/DDBJ whole genome shotgun (WGS) entry which is preliminary data.</text>
</comment>
<evidence type="ECO:0000256" key="1">
    <source>
        <dbReference type="SAM" id="MobiDB-lite"/>
    </source>
</evidence>
<sequence length="55" mass="6035">MSVVCCNGIPKFIHLAINLGEDPYPKPLSPSSTNATSDAIHQRRRNLSRPDVAVF</sequence>
<protein>
    <recommendedName>
        <fullName evidence="4">Ycf15</fullName>
    </recommendedName>
</protein>
<dbReference type="AlphaFoldDB" id="A0ABC8QUD0"/>
<reference evidence="2 3" key="1">
    <citation type="submission" date="2024-02" db="EMBL/GenBank/DDBJ databases">
        <authorList>
            <person name="Vignale AGUSTIN F."/>
            <person name="Sosa J E."/>
            <person name="Modenutti C."/>
        </authorList>
    </citation>
    <scope>NUCLEOTIDE SEQUENCE [LARGE SCALE GENOMIC DNA]</scope>
</reference>
<proteinExistence type="predicted"/>
<accession>A0ABC8QUD0</accession>
<feature type="compositionally biased region" description="Polar residues" evidence="1">
    <location>
        <begin position="29"/>
        <end position="39"/>
    </location>
</feature>
<organism evidence="2 3">
    <name type="scientific">Ilex paraguariensis</name>
    <name type="common">yerba mate</name>
    <dbReference type="NCBI Taxonomy" id="185542"/>
    <lineage>
        <taxon>Eukaryota</taxon>
        <taxon>Viridiplantae</taxon>
        <taxon>Streptophyta</taxon>
        <taxon>Embryophyta</taxon>
        <taxon>Tracheophyta</taxon>
        <taxon>Spermatophyta</taxon>
        <taxon>Magnoliopsida</taxon>
        <taxon>eudicotyledons</taxon>
        <taxon>Gunneridae</taxon>
        <taxon>Pentapetalae</taxon>
        <taxon>asterids</taxon>
        <taxon>campanulids</taxon>
        <taxon>Aquifoliales</taxon>
        <taxon>Aquifoliaceae</taxon>
        <taxon>Ilex</taxon>
    </lineage>
</organism>
<evidence type="ECO:0000313" key="3">
    <source>
        <dbReference type="Proteomes" id="UP001642360"/>
    </source>
</evidence>
<dbReference type="EMBL" id="CAUOFW020000748">
    <property type="protein sequence ID" value="CAK9136351.1"/>
    <property type="molecule type" value="Genomic_DNA"/>
</dbReference>
<evidence type="ECO:0008006" key="4">
    <source>
        <dbReference type="Google" id="ProtNLM"/>
    </source>
</evidence>
<evidence type="ECO:0000313" key="2">
    <source>
        <dbReference type="EMBL" id="CAK9136351.1"/>
    </source>
</evidence>